<dbReference type="InterPro" id="IPR004843">
    <property type="entry name" value="Calcineurin-like_PHP"/>
</dbReference>
<dbReference type="KEGG" id="xcb:XC_2373"/>
<evidence type="ECO:0008006" key="6">
    <source>
        <dbReference type="Google" id="ProtNLM"/>
    </source>
</evidence>
<evidence type="ECO:0000259" key="1">
    <source>
        <dbReference type="Pfam" id="PF00149"/>
    </source>
</evidence>
<reference evidence="4 5" key="1">
    <citation type="journal article" date="2005" name="Genome Res.">
        <title>Comparative and functional genomic analyses of the pathogenicity of phytopathogen Xanthomonas campestris pv. campestris.</title>
        <authorList>
            <person name="Qian W."/>
            <person name="Jia Y."/>
            <person name="Ren S.X."/>
            <person name="He Y.Q."/>
            <person name="Feng J.X."/>
            <person name="Lu L.F."/>
            <person name="Sun Q."/>
            <person name="Ying G."/>
            <person name="Tang D.J."/>
            <person name="Tang H."/>
            <person name="Wu W."/>
            <person name="Hao P."/>
            <person name="Wang L."/>
            <person name="Jiang B.L."/>
            <person name="Zeng S."/>
            <person name="Gu W.Y."/>
            <person name="Lu G."/>
            <person name="Rong L."/>
            <person name="Tian Y."/>
            <person name="Yao Z."/>
            <person name="Fu G."/>
            <person name="Chen B."/>
            <person name="Fang R."/>
            <person name="Qiang B."/>
            <person name="Chen Z."/>
            <person name="Zhao G.P."/>
            <person name="Tang J.L."/>
            <person name="He C."/>
        </authorList>
    </citation>
    <scope>NUCLEOTIDE SEQUENCE [LARGE SCALE GENOMIC DNA]</scope>
    <source>
        <strain evidence="4 5">8004</strain>
    </source>
</reference>
<dbReference type="Gene3D" id="3.60.21.10">
    <property type="match status" value="1"/>
</dbReference>
<dbReference type="InterPro" id="IPR029052">
    <property type="entry name" value="Metallo-depent_PP-like"/>
</dbReference>
<dbReference type="HOGENOM" id="CLU_016483_1_0_6"/>
<dbReference type="InterPro" id="IPR051918">
    <property type="entry name" value="STPP_CPPED1"/>
</dbReference>
<feature type="domain" description="Calcineurin-like phosphoesterase" evidence="1">
    <location>
        <begin position="202"/>
        <end position="354"/>
    </location>
</feature>
<dbReference type="InterPro" id="IPR032288">
    <property type="entry name" value="Metallophos_C"/>
</dbReference>
<evidence type="ECO:0000259" key="3">
    <source>
        <dbReference type="Pfam" id="PF16371"/>
    </source>
</evidence>
<dbReference type="Pfam" id="PF16370">
    <property type="entry name" value="MetallophosC"/>
    <property type="match status" value="1"/>
</dbReference>
<evidence type="ECO:0000313" key="4">
    <source>
        <dbReference type="EMBL" id="AAY49426.1"/>
    </source>
</evidence>
<dbReference type="CDD" id="cd00838">
    <property type="entry name" value="MPP_superfamily"/>
    <property type="match status" value="1"/>
</dbReference>
<dbReference type="EMBL" id="CP000050">
    <property type="protein sequence ID" value="AAY49426.1"/>
    <property type="molecule type" value="Genomic_DNA"/>
</dbReference>
<sequence>MMTYPPDTAVAQQAPLQLRLVIAGTPMQLRFALLALGLLAGTAHARDVVVDGLVFEERDGTPGRGRDEPGLADVIVSNGQQLVRTDAQGRYRLPVREGQTVFVIKPGDRSFVPDADGLPGFWRHYAPKGSPKRKYSGIAATGTNARNWNFALTPRVAAQASGFQMLVFADSQTASLADVDYYRRDIVAPIVGKVPARLGTTLGDIVSDDLSLYPALNKVTTQLGVPWFHVPGNHDLNFDARDDLQSLDSWRAIYGPDTYAVEEANASFVFLDDVIYTPGAKPAYVGGLREDQFAFLQAYLAQLPRERLVVLGLHIPLFDAAPGQETFRHADRRRLFALLKDFPHVLVLSAHSHTQRQAAHGADEGWQGARPLHEYNVGAACGAFWSGVKDADGIPDATMSDGTPNGYAVLQVAPGGDYTLAYHAARAPDDAQLLLSAPKVLRQGAYAAWGVYANVFIGDAQTPVEMRIDGGAWQPMKRVERPDPRVLAENTRDDAAEQLRGYDRSPEATPSTHLWRGALPTTLEVGAHTVDVRATLPTGVQSARTTYRLERATP</sequence>
<feature type="domain" description="Calcineurin-like phosphoesterase N-terminal" evidence="3">
    <location>
        <begin position="67"/>
        <end position="130"/>
    </location>
</feature>
<proteinExistence type="predicted"/>
<feature type="domain" description="Calcineurin-like phosphoesterase C-terminal" evidence="2">
    <location>
        <begin position="374"/>
        <end position="539"/>
    </location>
</feature>
<evidence type="ECO:0000313" key="5">
    <source>
        <dbReference type="Proteomes" id="UP000000420"/>
    </source>
</evidence>
<dbReference type="PANTHER" id="PTHR43143">
    <property type="entry name" value="METALLOPHOSPHOESTERASE, CALCINEURIN SUPERFAMILY"/>
    <property type="match status" value="1"/>
</dbReference>
<dbReference type="InterPro" id="IPR032285">
    <property type="entry name" value="Metallophos_N"/>
</dbReference>
<organism evidence="4 5">
    <name type="scientific">Xanthomonas campestris pv. campestris (strain 8004)</name>
    <dbReference type="NCBI Taxonomy" id="314565"/>
    <lineage>
        <taxon>Bacteria</taxon>
        <taxon>Pseudomonadati</taxon>
        <taxon>Pseudomonadota</taxon>
        <taxon>Gammaproteobacteria</taxon>
        <taxon>Lysobacterales</taxon>
        <taxon>Lysobacteraceae</taxon>
        <taxon>Xanthomonas</taxon>
    </lineage>
</organism>
<dbReference type="Pfam" id="PF16371">
    <property type="entry name" value="MetallophosN"/>
    <property type="match status" value="1"/>
</dbReference>
<dbReference type="GO" id="GO:0016787">
    <property type="term" value="F:hydrolase activity"/>
    <property type="evidence" value="ECO:0007669"/>
    <property type="project" value="InterPro"/>
</dbReference>
<dbReference type="PANTHER" id="PTHR43143:SF6">
    <property type="entry name" value="BLL3016 PROTEIN"/>
    <property type="match status" value="1"/>
</dbReference>
<dbReference type="Pfam" id="PF00149">
    <property type="entry name" value="Metallophos"/>
    <property type="match status" value="1"/>
</dbReference>
<dbReference type="AlphaFoldDB" id="A0A0H2X834"/>
<protein>
    <recommendedName>
        <fullName evidence="6">Calcineurin phosphoesterase</fullName>
    </recommendedName>
</protein>
<name>A0A0H2X834_XANC8</name>
<evidence type="ECO:0000259" key="2">
    <source>
        <dbReference type="Pfam" id="PF16370"/>
    </source>
</evidence>
<dbReference type="SUPFAM" id="SSF56300">
    <property type="entry name" value="Metallo-dependent phosphatases"/>
    <property type="match status" value="1"/>
</dbReference>
<dbReference type="Proteomes" id="UP000000420">
    <property type="component" value="Chromosome"/>
</dbReference>
<accession>A0A0H2X834</accession>
<gene>
    <name evidence="4" type="ordered locus">XC_2373</name>
</gene>